<gene>
    <name evidence="8" type="primary">ytkD</name>
    <name evidence="8" type="ORF">DS031_01170</name>
</gene>
<dbReference type="InterPro" id="IPR014078">
    <property type="entry name" value="Nudix_YtkD"/>
</dbReference>
<dbReference type="AlphaFoldDB" id="A0A366XZ03"/>
<keyword evidence="9" id="KW-1185">Reference proteome</keyword>
<dbReference type="InterPro" id="IPR000086">
    <property type="entry name" value="NUDIX_hydrolase_dom"/>
</dbReference>
<comment type="caution">
    <text evidence="8">The sequence shown here is derived from an EMBL/GenBank/DDBJ whole genome shotgun (WGS) entry which is preliminary data.</text>
</comment>
<dbReference type="EMBL" id="QOCW01000001">
    <property type="protein sequence ID" value="RBW71630.1"/>
    <property type="molecule type" value="Genomic_DNA"/>
</dbReference>
<reference evidence="8 9" key="1">
    <citation type="submission" date="2018-07" db="EMBL/GenBank/DDBJ databases">
        <title>Lottiidibacillus patelloidae gen. nov., sp. nov., isolated from the intestinal tract of a marine limpet and the reclassification of B. taeanensis BH030017T, B. algicola KMM 3737T and B. hwajinpoensis SW-72T as genus Lottiidibacillus.</title>
        <authorList>
            <person name="Liu R."/>
            <person name="Huang Z."/>
        </authorList>
    </citation>
    <scope>NUCLEOTIDE SEQUENCE [LARGE SCALE GENOMIC DNA]</scope>
    <source>
        <strain evidence="8 9">BH030017</strain>
    </source>
</reference>
<dbReference type="OrthoDB" id="9131041at2"/>
<evidence type="ECO:0000256" key="6">
    <source>
        <dbReference type="RuleBase" id="RU003476"/>
    </source>
</evidence>
<evidence type="ECO:0000256" key="2">
    <source>
        <dbReference type="ARBA" id="ARBA00005582"/>
    </source>
</evidence>
<keyword evidence="3" id="KW-0479">Metal-binding</keyword>
<keyword evidence="4 6" id="KW-0378">Hydrolase</keyword>
<dbReference type="NCBIfam" id="TIGR02705">
    <property type="entry name" value="nudix_YtkD"/>
    <property type="match status" value="1"/>
</dbReference>
<dbReference type="GO" id="GO:0005737">
    <property type="term" value="C:cytoplasm"/>
    <property type="evidence" value="ECO:0007669"/>
    <property type="project" value="TreeGrafter"/>
</dbReference>
<evidence type="ECO:0000259" key="7">
    <source>
        <dbReference type="PROSITE" id="PS51462"/>
    </source>
</evidence>
<proteinExistence type="inferred from homology"/>
<accession>A0A366XZ03</accession>
<dbReference type="PANTHER" id="PTHR43758:SF8">
    <property type="entry name" value="8-OXO-DGTP DIPHOSPHATASE YTKD-RELATED"/>
    <property type="match status" value="1"/>
</dbReference>
<sequence length="156" mass="18130">MISFTDYHHNPVHLSFSKMPFSSVPKHVWIICRFNGKWLLTDHPERGLEFPGGKVEEEEAAEQAAVREVFEETGAEVSHITYIGQYMVEGKGATIIKNIYYGKIKAIIPQENYHETNGPVLLEELPNDIRYHDRFSFMMKDDVLVYSLNQIKQYHL</sequence>
<dbReference type="RefSeq" id="WP_113804330.1">
    <property type="nucleotide sequence ID" value="NZ_QOCW01000001.1"/>
</dbReference>
<evidence type="ECO:0000256" key="4">
    <source>
        <dbReference type="ARBA" id="ARBA00022801"/>
    </source>
</evidence>
<evidence type="ECO:0000313" key="8">
    <source>
        <dbReference type="EMBL" id="RBW71630.1"/>
    </source>
</evidence>
<dbReference type="InterPro" id="IPR020084">
    <property type="entry name" value="NUDIX_hydrolase_CS"/>
</dbReference>
<dbReference type="Gene3D" id="3.90.79.10">
    <property type="entry name" value="Nucleoside Triphosphate Pyrophosphohydrolase"/>
    <property type="match status" value="1"/>
</dbReference>
<organism evidence="8 9">
    <name type="scientific">Bacillus taeanensis</name>
    <dbReference type="NCBI Taxonomy" id="273032"/>
    <lineage>
        <taxon>Bacteria</taxon>
        <taxon>Bacillati</taxon>
        <taxon>Bacillota</taxon>
        <taxon>Bacilli</taxon>
        <taxon>Bacillales</taxon>
        <taxon>Bacillaceae</taxon>
        <taxon>Bacillus</taxon>
    </lineage>
</organism>
<dbReference type="Proteomes" id="UP000253314">
    <property type="component" value="Unassembled WGS sequence"/>
</dbReference>
<dbReference type="GO" id="GO:0046872">
    <property type="term" value="F:metal ion binding"/>
    <property type="evidence" value="ECO:0007669"/>
    <property type="project" value="UniProtKB-KW"/>
</dbReference>
<evidence type="ECO:0000313" key="9">
    <source>
        <dbReference type="Proteomes" id="UP000253314"/>
    </source>
</evidence>
<feature type="domain" description="Nudix hydrolase" evidence="7">
    <location>
        <begin position="11"/>
        <end position="156"/>
    </location>
</feature>
<dbReference type="InterPro" id="IPR020476">
    <property type="entry name" value="Nudix_hydrolase"/>
</dbReference>
<protein>
    <submittedName>
        <fullName evidence="8">Nucleoside triphosphatase YtkD</fullName>
    </submittedName>
</protein>
<dbReference type="GO" id="GO:0016818">
    <property type="term" value="F:hydrolase activity, acting on acid anhydrides, in phosphorus-containing anhydrides"/>
    <property type="evidence" value="ECO:0007669"/>
    <property type="project" value="TreeGrafter"/>
</dbReference>
<dbReference type="PRINTS" id="PR00502">
    <property type="entry name" value="NUDIXFAMILY"/>
</dbReference>
<dbReference type="PROSITE" id="PS51462">
    <property type="entry name" value="NUDIX"/>
    <property type="match status" value="1"/>
</dbReference>
<evidence type="ECO:0000256" key="3">
    <source>
        <dbReference type="ARBA" id="ARBA00022723"/>
    </source>
</evidence>
<dbReference type="PANTHER" id="PTHR43758">
    <property type="entry name" value="7,8-DIHYDRO-8-OXOGUANINE TRIPHOSPHATASE"/>
    <property type="match status" value="1"/>
</dbReference>
<dbReference type="Pfam" id="PF00293">
    <property type="entry name" value="NUDIX"/>
    <property type="match status" value="1"/>
</dbReference>
<evidence type="ECO:0000256" key="1">
    <source>
        <dbReference type="ARBA" id="ARBA00001946"/>
    </source>
</evidence>
<evidence type="ECO:0000256" key="5">
    <source>
        <dbReference type="ARBA" id="ARBA00022842"/>
    </source>
</evidence>
<keyword evidence="5" id="KW-0460">Magnesium</keyword>
<name>A0A366XZ03_9BACI</name>
<comment type="cofactor">
    <cofactor evidence="1">
        <name>Mg(2+)</name>
        <dbReference type="ChEBI" id="CHEBI:18420"/>
    </cofactor>
</comment>
<dbReference type="SUPFAM" id="SSF55811">
    <property type="entry name" value="Nudix"/>
    <property type="match status" value="1"/>
</dbReference>
<dbReference type="PROSITE" id="PS00893">
    <property type="entry name" value="NUDIX_BOX"/>
    <property type="match status" value="1"/>
</dbReference>
<dbReference type="InterPro" id="IPR015797">
    <property type="entry name" value="NUDIX_hydrolase-like_dom_sf"/>
</dbReference>
<comment type="similarity">
    <text evidence="2 6">Belongs to the Nudix hydrolase family.</text>
</comment>